<evidence type="ECO:0000256" key="1">
    <source>
        <dbReference type="ARBA" id="ARBA00007665"/>
    </source>
</evidence>
<keyword evidence="5" id="KW-1185">Reference proteome</keyword>
<dbReference type="PANTHER" id="PTHR16301:SF20">
    <property type="entry name" value="IMPACT FAMILY MEMBER YIGZ"/>
    <property type="match status" value="1"/>
</dbReference>
<feature type="domain" description="UPF0029" evidence="3">
    <location>
        <begin position="137"/>
        <end position="192"/>
    </location>
</feature>
<dbReference type="InterPro" id="IPR015269">
    <property type="entry name" value="UPF0029_Impact_C"/>
</dbReference>
<dbReference type="Gene3D" id="3.30.230.30">
    <property type="entry name" value="Impact, N-terminal domain"/>
    <property type="match status" value="1"/>
</dbReference>
<feature type="domain" description="Impact N-terminal" evidence="2">
    <location>
        <begin position="18"/>
        <end position="120"/>
    </location>
</feature>
<dbReference type="InterPro" id="IPR020568">
    <property type="entry name" value="Ribosomal_Su5_D2-typ_SF"/>
</dbReference>
<evidence type="ECO:0000259" key="2">
    <source>
        <dbReference type="Pfam" id="PF01205"/>
    </source>
</evidence>
<dbReference type="Proteomes" id="UP001299220">
    <property type="component" value="Unassembled WGS sequence"/>
</dbReference>
<dbReference type="InterPro" id="IPR035647">
    <property type="entry name" value="EFG_III/V"/>
</dbReference>
<evidence type="ECO:0000313" key="5">
    <source>
        <dbReference type="Proteomes" id="UP001299220"/>
    </source>
</evidence>
<comment type="similarity">
    <text evidence="1">Belongs to the IMPACT family.</text>
</comment>
<dbReference type="PANTHER" id="PTHR16301">
    <property type="entry name" value="IMPACT-RELATED"/>
    <property type="match status" value="1"/>
</dbReference>
<comment type="caution">
    <text evidence="4">The sequence shown here is derived from an EMBL/GenBank/DDBJ whole genome shotgun (WGS) entry which is preliminary data.</text>
</comment>
<reference evidence="4 5" key="1">
    <citation type="submission" date="2020-12" db="EMBL/GenBank/DDBJ databases">
        <title>Whole genome sequences of gut porcine anaerobes.</title>
        <authorList>
            <person name="Kubasova T."/>
            <person name="Jahodarova E."/>
            <person name="Rychlik I."/>
        </authorList>
    </citation>
    <scope>NUCLEOTIDE SEQUENCE [LARGE SCALE GENOMIC DNA]</scope>
    <source>
        <strain evidence="4 5">An867</strain>
    </source>
</reference>
<dbReference type="Gene3D" id="3.30.70.240">
    <property type="match status" value="1"/>
</dbReference>
<proteinExistence type="inferred from homology"/>
<dbReference type="EMBL" id="JAFBIT010000001">
    <property type="protein sequence ID" value="MCF2652070.1"/>
    <property type="molecule type" value="Genomic_DNA"/>
</dbReference>
<dbReference type="SUPFAM" id="SSF54980">
    <property type="entry name" value="EF-G C-terminal domain-like"/>
    <property type="match status" value="1"/>
</dbReference>
<dbReference type="Pfam" id="PF01205">
    <property type="entry name" value="Impact_N"/>
    <property type="match status" value="1"/>
</dbReference>
<dbReference type="RefSeq" id="WP_235323091.1">
    <property type="nucleotide sequence ID" value="NZ_JAFBIT010000001.1"/>
</dbReference>
<protein>
    <submittedName>
        <fullName evidence="4">YigZ family protein</fullName>
    </submittedName>
</protein>
<accession>A0ABS9CLR1</accession>
<evidence type="ECO:0000313" key="4">
    <source>
        <dbReference type="EMBL" id="MCF2652070.1"/>
    </source>
</evidence>
<name>A0ABS9CLR1_9FIRM</name>
<dbReference type="InterPro" id="IPR036956">
    <property type="entry name" value="Impact_N_sf"/>
</dbReference>
<dbReference type="InterPro" id="IPR001498">
    <property type="entry name" value="Impact_N"/>
</dbReference>
<evidence type="ECO:0000259" key="3">
    <source>
        <dbReference type="Pfam" id="PF09186"/>
    </source>
</evidence>
<dbReference type="Pfam" id="PF09186">
    <property type="entry name" value="DUF1949"/>
    <property type="match status" value="1"/>
</dbReference>
<dbReference type="InterPro" id="IPR023582">
    <property type="entry name" value="Impact"/>
</dbReference>
<organism evidence="4 5">
    <name type="scientific">Anaeromassilibacillus senegalensis</name>
    <dbReference type="NCBI Taxonomy" id="1673717"/>
    <lineage>
        <taxon>Bacteria</taxon>
        <taxon>Bacillati</taxon>
        <taxon>Bacillota</taxon>
        <taxon>Clostridia</taxon>
        <taxon>Eubacteriales</taxon>
        <taxon>Acutalibacteraceae</taxon>
        <taxon>Anaeromassilibacillus</taxon>
    </lineage>
</organism>
<gene>
    <name evidence="4" type="ORF">JQM67_05590</name>
</gene>
<dbReference type="SUPFAM" id="SSF54211">
    <property type="entry name" value="Ribosomal protein S5 domain 2-like"/>
    <property type="match status" value="1"/>
</dbReference>
<sequence length="207" mass="22620">MAQYKTVLCEAQDEFVEKRSRFIGYAKPVQTEEEALAFIAEKRSKHWDATHNVYAYILRSGPVRYSDDGEPQGTAGIPVLDVLQKSGVTDVVVVATRYFGGILLGGGGLVRAYSHTASIALQAAGVITMRECLMLSLTCDYGQYGRVASLVPECGGVTDDTIFEEKVTVRFHMAPESLGGFAKKLADATNGQVTVEETGKKYFEFQE</sequence>